<dbReference type="InterPro" id="IPR009000">
    <property type="entry name" value="Transl_B-barrel_sf"/>
</dbReference>
<keyword evidence="1 5" id="KW-0963">Cytoplasm</keyword>
<dbReference type="InterPro" id="IPR056792">
    <property type="entry name" value="PRC_RimM"/>
</dbReference>
<dbReference type="SUPFAM" id="SSF50346">
    <property type="entry name" value="PRC-barrel domain"/>
    <property type="match status" value="1"/>
</dbReference>
<dbReference type="PANTHER" id="PTHR33692:SF1">
    <property type="entry name" value="RIBOSOME MATURATION FACTOR RIMM"/>
    <property type="match status" value="1"/>
</dbReference>
<dbReference type="RefSeq" id="WP_036853761.1">
    <property type="nucleotide sequence ID" value="NZ_JRNU01000001.1"/>
</dbReference>
<evidence type="ECO:0000313" key="8">
    <source>
        <dbReference type="EMBL" id="KGF53389.1"/>
    </source>
</evidence>
<dbReference type="InterPro" id="IPR002676">
    <property type="entry name" value="RimM_N"/>
</dbReference>
<feature type="domain" description="Ribosome maturation factor RimM PRC barrel" evidence="7">
    <location>
        <begin position="102"/>
        <end position="170"/>
    </location>
</feature>
<comment type="subunit">
    <text evidence="5">Binds ribosomal protein uS19.</text>
</comment>
<dbReference type="GO" id="GO:0005737">
    <property type="term" value="C:cytoplasm"/>
    <property type="evidence" value="ECO:0007669"/>
    <property type="project" value="UniProtKB-SubCell"/>
</dbReference>
<dbReference type="PANTHER" id="PTHR33692">
    <property type="entry name" value="RIBOSOME MATURATION FACTOR RIMM"/>
    <property type="match status" value="1"/>
</dbReference>
<evidence type="ECO:0000256" key="3">
    <source>
        <dbReference type="ARBA" id="ARBA00022552"/>
    </source>
</evidence>
<dbReference type="Pfam" id="PF01782">
    <property type="entry name" value="RimM"/>
    <property type="match status" value="1"/>
</dbReference>
<comment type="subcellular location">
    <subcellularLocation>
        <location evidence="5">Cytoplasm</location>
    </subcellularLocation>
</comment>
<name>A0A096D781_9BACT</name>
<dbReference type="GO" id="GO:0042274">
    <property type="term" value="P:ribosomal small subunit biogenesis"/>
    <property type="evidence" value="ECO:0007669"/>
    <property type="project" value="UniProtKB-UniRule"/>
</dbReference>
<comment type="function">
    <text evidence="5">An accessory protein needed during the final step in the assembly of 30S ribosomal subunit, possibly for assembly of the head region. Essential for efficient processing of 16S rRNA. May be needed both before and after RbfA during the maturation of 16S rRNA. It has affinity for free ribosomal 30S subunits but not for 70S ribosomes.</text>
</comment>
<dbReference type="Gene3D" id="2.30.30.240">
    <property type="entry name" value="PRC-barrel domain"/>
    <property type="match status" value="1"/>
</dbReference>
<keyword evidence="2 5" id="KW-0690">Ribosome biogenesis</keyword>
<evidence type="ECO:0000256" key="4">
    <source>
        <dbReference type="ARBA" id="ARBA00023186"/>
    </source>
</evidence>
<reference evidence="8 9" key="1">
    <citation type="submission" date="2014-07" db="EMBL/GenBank/DDBJ databases">
        <authorList>
            <person name="McCorrison J."/>
            <person name="Sanka R."/>
            <person name="Torralba M."/>
            <person name="Gillis M."/>
            <person name="Haft D.H."/>
            <person name="Methe B."/>
            <person name="Sutton G."/>
            <person name="Nelson K.E."/>
        </authorList>
    </citation>
    <scope>NUCLEOTIDE SEQUENCE [LARGE SCALE GENOMIC DNA]</scope>
    <source>
        <strain evidence="8 9">DNF00058</strain>
    </source>
</reference>
<evidence type="ECO:0000256" key="2">
    <source>
        <dbReference type="ARBA" id="ARBA00022517"/>
    </source>
</evidence>
<dbReference type="AlphaFoldDB" id="A0A096D781"/>
<organism evidence="8 9">
    <name type="scientific">Prevotella amnii DNF00058</name>
    <dbReference type="NCBI Taxonomy" id="1401066"/>
    <lineage>
        <taxon>Bacteria</taxon>
        <taxon>Pseudomonadati</taxon>
        <taxon>Bacteroidota</taxon>
        <taxon>Bacteroidia</taxon>
        <taxon>Bacteroidales</taxon>
        <taxon>Prevotellaceae</taxon>
        <taxon>Prevotella</taxon>
    </lineage>
</organism>
<dbReference type="Proteomes" id="UP000029614">
    <property type="component" value="Unassembled WGS sequence"/>
</dbReference>
<feature type="domain" description="RimM N-terminal" evidence="6">
    <location>
        <begin position="10"/>
        <end position="89"/>
    </location>
</feature>
<evidence type="ECO:0000256" key="5">
    <source>
        <dbReference type="HAMAP-Rule" id="MF_00014"/>
    </source>
</evidence>
<evidence type="ECO:0000259" key="7">
    <source>
        <dbReference type="Pfam" id="PF24986"/>
    </source>
</evidence>
<keyword evidence="3 5" id="KW-0698">rRNA processing</keyword>
<dbReference type="GO" id="GO:0006364">
    <property type="term" value="P:rRNA processing"/>
    <property type="evidence" value="ECO:0007669"/>
    <property type="project" value="UniProtKB-UniRule"/>
</dbReference>
<dbReference type="InterPro" id="IPR036976">
    <property type="entry name" value="RimM_N_sf"/>
</dbReference>
<dbReference type="OrthoDB" id="9810331at2"/>
<evidence type="ECO:0000256" key="1">
    <source>
        <dbReference type="ARBA" id="ARBA00022490"/>
    </source>
</evidence>
<comment type="similarity">
    <text evidence="5">Belongs to the RimM family.</text>
</comment>
<keyword evidence="4 5" id="KW-0143">Chaperone</keyword>
<dbReference type="InterPro" id="IPR011961">
    <property type="entry name" value="RimM"/>
</dbReference>
<dbReference type="Pfam" id="PF24986">
    <property type="entry name" value="PRC_RimM"/>
    <property type="match status" value="1"/>
</dbReference>
<evidence type="ECO:0000259" key="6">
    <source>
        <dbReference type="Pfam" id="PF01782"/>
    </source>
</evidence>
<evidence type="ECO:0000313" key="9">
    <source>
        <dbReference type="Proteomes" id="UP000029614"/>
    </source>
</evidence>
<proteinExistence type="inferred from homology"/>
<dbReference type="HAMAP" id="MF_00014">
    <property type="entry name" value="Ribosome_mat_RimM"/>
    <property type="match status" value="1"/>
</dbReference>
<accession>A0A096D781</accession>
<dbReference type="Gene3D" id="2.40.30.60">
    <property type="entry name" value="RimM"/>
    <property type="match status" value="1"/>
</dbReference>
<dbReference type="SUPFAM" id="SSF50447">
    <property type="entry name" value="Translation proteins"/>
    <property type="match status" value="1"/>
</dbReference>
<sequence length="173" mass="19637">MIRHEDVYKIGYLGKPHGVHGEMQFIFSDDVFDTTDADYLLIELDGILVPFFIEEYRFRSEQMALIKFEDINTEEEARRLTGSVVLFPRKIAEEKSESLSLSQIVNYTLIDNKTKKTIGKITGIDDSTVNTLFEVTTLGGQELLVPANTNLFESIDTSKKIIKMVIPEGLLDL</sequence>
<protein>
    <recommendedName>
        <fullName evidence="5">Ribosome maturation factor RimM</fullName>
    </recommendedName>
</protein>
<dbReference type="GO" id="GO:0005840">
    <property type="term" value="C:ribosome"/>
    <property type="evidence" value="ECO:0007669"/>
    <property type="project" value="InterPro"/>
</dbReference>
<keyword evidence="9" id="KW-1185">Reference proteome</keyword>
<dbReference type="EMBL" id="JRNU01000001">
    <property type="protein sequence ID" value="KGF53389.1"/>
    <property type="molecule type" value="Genomic_DNA"/>
</dbReference>
<dbReference type="NCBIfam" id="TIGR02273">
    <property type="entry name" value="16S_RimM"/>
    <property type="match status" value="1"/>
</dbReference>
<dbReference type="InterPro" id="IPR011033">
    <property type="entry name" value="PRC_barrel-like_sf"/>
</dbReference>
<comment type="domain">
    <text evidence="5">The PRC barrel domain binds ribosomal protein uS19.</text>
</comment>
<gene>
    <name evidence="5" type="primary">rimM</name>
    <name evidence="8" type="ORF">HMPREF9302_00415</name>
</gene>
<dbReference type="GO" id="GO:0043022">
    <property type="term" value="F:ribosome binding"/>
    <property type="evidence" value="ECO:0007669"/>
    <property type="project" value="InterPro"/>
</dbReference>
<comment type="caution">
    <text evidence="8">The sequence shown here is derived from an EMBL/GenBank/DDBJ whole genome shotgun (WGS) entry which is preliminary data.</text>
</comment>